<dbReference type="Proteomes" id="UP000510886">
    <property type="component" value="Chromosome"/>
</dbReference>
<dbReference type="GO" id="GO:0046872">
    <property type="term" value="F:metal ion binding"/>
    <property type="evidence" value="ECO:0007669"/>
    <property type="project" value="UniProtKB-KW"/>
</dbReference>
<dbReference type="EMBL" id="CP047418">
    <property type="protein sequence ID" value="QLL78656.1"/>
    <property type="molecule type" value="Genomic_DNA"/>
</dbReference>
<dbReference type="RefSeq" id="WP_180848816.1">
    <property type="nucleotide sequence ID" value="NZ_CP047418.1"/>
</dbReference>
<dbReference type="GO" id="GO:0009089">
    <property type="term" value="P:lysine biosynthetic process via diaminopimelate"/>
    <property type="evidence" value="ECO:0007669"/>
    <property type="project" value="TreeGrafter"/>
</dbReference>
<dbReference type="Pfam" id="PF01546">
    <property type="entry name" value="Peptidase_M20"/>
    <property type="match status" value="1"/>
</dbReference>
<name>A0A7H9ELT9_9LACO</name>
<dbReference type="GO" id="GO:0005829">
    <property type="term" value="C:cytosol"/>
    <property type="evidence" value="ECO:0007669"/>
    <property type="project" value="TreeGrafter"/>
</dbReference>
<dbReference type="Pfam" id="PF07687">
    <property type="entry name" value="M20_dimer"/>
    <property type="match status" value="1"/>
</dbReference>
<reference evidence="5 6" key="1">
    <citation type="submission" date="2020-01" db="EMBL/GenBank/DDBJ databases">
        <title>Complete and circular genome sequences of six lactobacillus isolates from horses.</title>
        <authorList>
            <person name="Hassan H.M."/>
        </authorList>
    </citation>
    <scope>NUCLEOTIDE SEQUENCE [LARGE SCALE GENOMIC DNA]</scope>
    <source>
        <strain evidence="5 6">1A</strain>
    </source>
</reference>
<dbReference type="Gene3D" id="3.30.70.360">
    <property type="match status" value="1"/>
</dbReference>
<sequence length="441" mass="48833">MREYIKEHWQDFSDLLRIKTIAAQHIGIEETSTWVAQAFRNLDAKKVAVWDDQGGNPVVFAEFTGQSDKTILFYNHYDTQPAEPLDQWATDPFAVTVQDDHIFARGIGDDKGDLIFRLAWVKYHQERGDLPVNVKFYVEGEEEIGSSHVVQYTQAHQADLQADAVLWEGGAKNEAEKLAIVGGLRGIACLELTAVSANVDLHSSKASYAESAPWRLVKALNLLRDDQTNRILIPGIYDDVRPLTPAEQQQVATLDFDAAKVIAGEGLKRPLLTDTPRTDLTNQPTITINGITAGYQEEGVKTVLPRLATAKLDFRLAPDQDPQRIPDLVRAYLDQNGFTDIKVEYIVGQKGYRSDVNHPFVGLVCDTAREVYGPDSYQYILNSFGAGPAYAFGDLLQLPVLGIGIGYAGSNVHGANENVRLTDALQAVEHLELVAQKFAQQ</sequence>
<dbReference type="Gene3D" id="3.40.630.10">
    <property type="entry name" value="Zn peptidases"/>
    <property type="match status" value="1"/>
</dbReference>
<dbReference type="AlphaFoldDB" id="A0A7H9ELT9"/>
<dbReference type="InterPro" id="IPR002933">
    <property type="entry name" value="Peptidase_M20"/>
</dbReference>
<gene>
    <name evidence="5" type="ORF">GTO87_08710</name>
</gene>
<dbReference type="PANTHER" id="PTHR43270:SF8">
    <property type="entry name" value="DI- AND TRIPEPTIDASE DUG2-RELATED"/>
    <property type="match status" value="1"/>
</dbReference>
<dbReference type="PANTHER" id="PTHR43270">
    <property type="entry name" value="BETA-ALA-HIS DIPEPTIDASE"/>
    <property type="match status" value="1"/>
</dbReference>
<evidence type="ECO:0000256" key="1">
    <source>
        <dbReference type="ARBA" id="ARBA00022670"/>
    </source>
</evidence>
<keyword evidence="1" id="KW-0645">Protease</keyword>
<protein>
    <submittedName>
        <fullName evidence="5">M20/M25/M40 family metallo-hydrolase</fullName>
    </submittedName>
</protein>
<evidence type="ECO:0000256" key="3">
    <source>
        <dbReference type="ARBA" id="ARBA00022801"/>
    </source>
</evidence>
<proteinExistence type="predicted"/>
<evidence type="ECO:0000259" key="4">
    <source>
        <dbReference type="Pfam" id="PF07687"/>
    </source>
</evidence>
<dbReference type="GO" id="GO:0009014">
    <property type="term" value="F:succinyl-diaminopimelate desuccinylase activity"/>
    <property type="evidence" value="ECO:0007669"/>
    <property type="project" value="TreeGrafter"/>
</dbReference>
<accession>A0A7H9ELT9</accession>
<evidence type="ECO:0000313" key="6">
    <source>
        <dbReference type="Proteomes" id="UP000510886"/>
    </source>
</evidence>
<dbReference type="KEGG" id="lsw:GTO87_08710"/>
<keyword evidence="2" id="KW-0479">Metal-binding</keyword>
<keyword evidence="3 5" id="KW-0378">Hydrolase</keyword>
<dbReference type="GO" id="GO:0006508">
    <property type="term" value="P:proteolysis"/>
    <property type="evidence" value="ECO:0007669"/>
    <property type="project" value="UniProtKB-KW"/>
</dbReference>
<evidence type="ECO:0000313" key="5">
    <source>
        <dbReference type="EMBL" id="QLL78656.1"/>
    </source>
</evidence>
<feature type="domain" description="Peptidase M20 dimerisation" evidence="4">
    <location>
        <begin position="183"/>
        <end position="336"/>
    </location>
</feature>
<evidence type="ECO:0000256" key="2">
    <source>
        <dbReference type="ARBA" id="ARBA00022723"/>
    </source>
</evidence>
<organism evidence="5 6">
    <name type="scientific">Ligilactobacillus saerimneri</name>
    <dbReference type="NCBI Taxonomy" id="228229"/>
    <lineage>
        <taxon>Bacteria</taxon>
        <taxon>Bacillati</taxon>
        <taxon>Bacillota</taxon>
        <taxon>Bacilli</taxon>
        <taxon>Lactobacillales</taxon>
        <taxon>Lactobacillaceae</taxon>
        <taxon>Ligilactobacillus</taxon>
    </lineage>
</organism>
<dbReference type="InterPro" id="IPR051458">
    <property type="entry name" value="Cyt/Met_Dipeptidase"/>
</dbReference>
<dbReference type="InterPro" id="IPR011650">
    <property type="entry name" value="Peptidase_M20_dimer"/>
</dbReference>
<dbReference type="SUPFAM" id="SSF53187">
    <property type="entry name" value="Zn-dependent exopeptidases"/>
    <property type="match status" value="1"/>
</dbReference>
<dbReference type="GO" id="GO:0008233">
    <property type="term" value="F:peptidase activity"/>
    <property type="evidence" value="ECO:0007669"/>
    <property type="project" value="UniProtKB-KW"/>
</dbReference>